<keyword evidence="4" id="KW-1185">Reference proteome</keyword>
<accession>E6U5Q2</accession>
<evidence type="ECO:0000313" key="3">
    <source>
        <dbReference type="EMBL" id="ADU26811.1"/>
    </source>
</evidence>
<keyword evidence="3" id="KW-0547">Nucleotide-binding</keyword>
<proteinExistence type="predicted"/>
<feature type="domain" description="Helicase C-terminal" evidence="2">
    <location>
        <begin position="773"/>
        <end position="939"/>
    </location>
</feature>
<dbReference type="EMBL" id="CP002400">
    <property type="protein sequence ID" value="ADU26811.1"/>
    <property type="molecule type" value="Genomic_DNA"/>
</dbReference>
<dbReference type="PROSITE" id="PS51194">
    <property type="entry name" value="HELICASE_CTER"/>
    <property type="match status" value="1"/>
</dbReference>
<dbReference type="InterPro" id="IPR001650">
    <property type="entry name" value="Helicase_C-like"/>
</dbReference>
<reference evidence="3 4" key="1">
    <citation type="submission" date="2010-12" db="EMBL/GenBank/DDBJ databases">
        <title>Complete sequence of Ethanoligenens harbinense YUAN-3.</title>
        <authorList>
            <person name="Lucas S."/>
            <person name="Copeland A."/>
            <person name="Lapidus A."/>
            <person name="Cheng J.-F."/>
            <person name="Bruce D."/>
            <person name="Goodwin L."/>
            <person name="Pitluck S."/>
            <person name="Chertkov O."/>
            <person name="Misra M."/>
            <person name="Detter J.C."/>
            <person name="Han C."/>
            <person name="Tapia R."/>
            <person name="Land M."/>
            <person name="Hauser L."/>
            <person name="Jeffries C."/>
            <person name="Kyrpides N."/>
            <person name="Ivanova N."/>
            <person name="Mikhailova N."/>
            <person name="Wang A."/>
            <person name="Mouttaki H."/>
            <person name="He Z."/>
            <person name="Zhou J."/>
            <person name="Hemme C.L."/>
            <person name="Woyke T."/>
        </authorList>
    </citation>
    <scope>NUCLEOTIDE SEQUENCE [LARGE SCALE GENOMIC DNA]</scope>
    <source>
        <strain evidence="4">DSM 18485 / JCM 12961 / CGMCC 1.5033 / YUAN-3</strain>
    </source>
</reference>
<dbReference type="GO" id="GO:0043138">
    <property type="term" value="F:3'-5' DNA helicase activity"/>
    <property type="evidence" value="ECO:0007669"/>
    <property type="project" value="TreeGrafter"/>
</dbReference>
<dbReference type="HOGENOM" id="CLU_004880_0_0_9"/>
<dbReference type="GO" id="GO:0036297">
    <property type="term" value="P:interstrand cross-link repair"/>
    <property type="evidence" value="ECO:0007669"/>
    <property type="project" value="TreeGrafter"/>
</dbReference>
<dbReference type="AlphaFoldDB" id="E6U5Q2"/>
<dbReference type="SUPFAM" id="SSF52540">
    <property type="entry name" value="P-loop containing nucleoside triphosphate hydrolases"/>
    <property type="match status" value="1"/>
</dbReference>
<dbReference type="PANTHER" id="PTHR47957:SF3">
    <property type="entry name" value="ATP-DEPENDENT HELICASE HRQ1"/>
    <property type="match status" value="1"/>
</dbReference>
<dbReference type="Proteomes" id="UP000001551">
    <property type="component" value="Chromosome"/>
</dbReference>
<dbReference type="GO" id="GO:0006289">
    <property type="term" value="P:nucleotide-excision repair"/>
    <property type="evidence" value="ECO:0007669"/>
    <property type="project" value="TreeGrafter"/>
</dbReference>
<gene>
    <name evidence="3" type="ordered locus">Ethha_1267</name>
</gene>
<sequence>MGGYKEYYDAISEIRSCLKRDLIGAVEENEVLVNVEPLNTYACGILWARRLDQPAVDSSQLTFDDVELLSEEVEPEDITESNDDSISNANKRKPISMGISITLPQQVHTLTLRFKGAKYTHDEERKMVPIERKNPETGEKEVIERERVVHRYTRVPFEVNPQVTVQKRLGMKQVFQDKKLGFEITLSVRHIMDDGCKLVTITATNIVSAAQVGIEQNINAIFQCELTISSDEKFIPVYQNSAIIADEEEKISGLQYRNVKNYAYGHGCSVEYDETEIGVFSVRSEFMPTQMVYQMMPGTINNAKILNLDYWTTADKNIACKELQEFINEYASWKKKQESISVPLTLNNKADSQTVLNRVDECIKRLNAGVSTLLANDKAWRAFGLMNEAMLLQRIKTKEIKPEDVNWYPFQLAYILQILPDIVNKDSDYRQSVDLLWFPTGGGKTEAYLGVAAFTILYRRLTVSSSIDGVTVIMRYTLRLLTIQQFERASALICACEYIRRRDNISGGEISIGLWIGSSMTPNHITEAESVLQKLKENPNEKIYEGNPVQITRCPWCGQKIDLNGYEIVDGEMRISCADNETCDFHKGLPIYVVDDDIYSNRSTLLLSTIDKFARITWEERARNLFGMNCPAPELIIQDELHLISGPLGSLSGIYEIAIEYLCEKSGKQPKIIASTATVRNAKEQIKNLYNRNAIQFPPAGINFDDSFFAVQADASKRPARTYLGFCEMGGSISDLLIRLYATLFFTKALFIKQGKNTDIIDQYFTTVGYFNALKDLGASSTIIQDRIFTHIRNLIARTFKTESEQYGISANDVKMFEHSELTSRKSSKEIKDTLDQLTIPYTDSACFSYILASNMLSVGIDIDRLGVMTVYNQPKSNAEYIQATSRVGRRNPGLVLTMYNNMRSRDKSHYEQFGYYHKSFYRYVEATSVTPFSVRAIEKALHCVFVALVRATVPNLAANDAARYFRADNFAVIQIKEYLVQRVREIMPDSVAFAQTSLGEFAQKWQDVAEENENTLYYKSYNGNPSLLSSAEEDSELGLPKILNSLRNVDPTVNIYFNRR</sequence>
<dbReference type="CDD" id="cd18785">
    <property type="entry name" value="SF2_C"/>
    <property type="match status" value="1"/>
</dbReference>
<keyword evidence="3" id="KW-0378">Hydrolase</keyword>
<feature type="compositionally biased region" description="Acidic residues" evidence="1">
    <location>
        <begin position="72"/>
        <end position="83"/>
    </location>
</feature>
<dbReference type="PANTHER" id="PTHR47957">
    <property type="entry name" value="ATP-DEPENDENT HELICASE HRQ1"/>
    <property type="match status" value="1"/>
</dbReference>
<dbReference type="RefSeq" id="WP_013485167.1">
    <property type="nucleotide sequence ID" value="NC_014828.1"/>
</dbReference>
<dbReference type="eggNOG" id="COG1061">
    <property type="taxonomic scope" value="Bacteria"/>
</dbReference>
<keyword evidence="3" id="KW-0067">ATP-binding</keyword>
<dbReference type="KEGG" id="eha:Ethha_1267"/>
<keyword evidence="3" id="KW-0347">Helicase</keyword>
<dbReference type="STRING" id="663278.Ethha_1267"/>
<name>E6U5Q2_ETHHY</name>
<evidence type="ECO:0000256" key="1">
    <source>
        <dbReference type="SAM" id="MobiDB-lite"/>
    </source>
</evidence>
<evidence type="ECO:0000313" key="4">
    <source>
        <dbReference type="Proteomes" id="UP000001551"/>
    </source>
</evidence>
<dbReference type="Gene3D" id="3.40.50.300">
    <property type="entry name" value="P-loop containing nucleotide triphosphate hydrolases"/>
    <property type="match status" value="2"/>
</dbReference>
<dbReference type="InterPro" id="IPR027417">
    <property type="entry name" value="P-loop_NTPase"/>
</dbReference>
<evidence type="ECO:0000259" key="2">
    <source>
        <dbReference type="PROSITE" id="PS51194"/>
    </source>
</evidence>
<organism evidence="3 4">
    <name type="scientific">Ethanoligenens harbinense (strain DSM 18485 / JCM 12961 / CGMCC 1.5033 / YUAN-3)</name>
    <dbReference type="NCBI Taxonomy" id="663278"/>
    <lineage>
        <taxon>Bacteria</taxon>
        <taxon>Bacillati</taxon>
        <taxon>Bacillota</taxon>
        <taxon>Clostridia</taxon>
        <taxon>Eubacteriales</taxon>
        <taxon>Oscillospiraceae</taxon>
        <taxon>Ethanoligenens</taxon>
    </lineage>
</organism>
<feature type="region of interest" description="Disordered" evidence="1">
    <location>
        <begin position="72"/>
        <end position="91"/>
    </location>
</feature>
<dbReference type="Pfam" id="PF00271">
    <property type="entry name" value="Helicase_C"/>
    <property type="match status" value="1"/>
</dbReference>
<protein>
    <submittedName>
        <fullName evidence="3">Helicase domain protein</fullName>
    </submittedName>
</protein>